<sequence>MSQVLAMAKRLQEAEQTIAELRAGAGEATPRSQSRGPQPPVETDTQPIEINQLLDQPAVNASPEENGSEVSSPKEVPPDLSVDQDGKICFYGPTSAVHDPPALDTPLSRASNQEDATLKAQARILLAAKADEARVWEAFALGRAAIQTDIPREIITKLLSLHWTWISPMFMWVYRPAFIWLCWR</sequence>
<evidence type="ECO:0000313" key="2">
    <source>
        <dbReference type="EMBL" id="KAF9630218.1"/>
    </source>
</evidence>
<dbReference type="EMBL" id="MDYX01000037">
    <property type="protein sequence ID" value="KAF9630218.1"/>
    <property type="molecule type" value="Genomic_DNA"/>
</dbReference>
<evidence type="ECO:0000313" key="3">
    <source>
        <dbReference type="Proteomes" id="UP000627934"/>
    </source>
</evidence>
<accession>A0A8H7MB42</accession>
<name>A0A8H7MB42_9PEZI</name>
<comment type="caution">
    <text evidence="2">The sequence shown here is derived from an EMBL/GenBank/DDBJ whole genome shotgun (WGS) entry which is preliminary data.</text>
</comment>
<protein>
    <submittedName>
        <fullName evidence="2">Uncharacterized protein</fullName>
    </submittedName>
</protein>
<reference evidence="2" key="2">
    <citation type="journal article" date="2018" name="DNA Res.">
        <title>Comparative genome and transcriptome analyses reveal adaptations to opportunistic infections in woody plant degrading pathogens of Botryosphaeriaceae.</title>
        <authorList>
            <person name="Yan J.Y."/>
            <person name="Zhao W.S."/>
            <person name="Chen Z."/>
            <person name="Xing Q.K."/>
            <person name="Zhang W."/>
            <person name="Chethana K.W.T."/>
            <person name="Xue M.F."/>
            <person name="Xu J.P."/>
            <person name="Phillips A.J.L."/>
            <person name="Wang Y."/>
            <person name="Liu J.H."/>
            <person name="Liu M."/>
            <person name="Zhou Y."/>
            <person name="Jayawardena R.S."/>
            <person name="Manawasinghe I.S."/>
            <person name="Huang J.B."/>
            <person name="Qiao G.H."/>
            <person name="Fu C.Y."/>
            <person name="Guo F.F."/>
            <person name="Dissanayake A.J."/>
            <person name="Peng Y.L."/>
            <person name="Hyde K.D."/>
            <person name="Li X.H."/>
        </authorList>
    </citation>
    <scope>NUCLEOTIDE SEQUENCE</scope>
    <source>
        <strain evidence="2">CSS-01s</strain>
    </source>
</reference>
<dbReference type="AlphaFoldDB" id="A0A8H7MB42"/>
<organism evidence="2 3">
    <name type="scientific">Lasiodiplodia theobromae</name>
    <dbReference type="NCBI Taxonomy" id="45133"/>
    <lineage>
        <taxon>Eukaryota</taxon>
        <taxon>Fungi</taxon>
        <taxon>Dikarya</taxon>
        <taxon>Ascomycota</taxon>
        <taxon>Pezizomycotina</taxon>
        <taxon>Dothideomycetes</taxon>
        <taxon>Dothideomycetes incertae sedis</taxon>
        <taxon>Botryosphaeriales</taxon>
        <taxon>Botryosphaeriaceae</taxon>
        <taxon>Lasiodiplodia</taxon>
    </lineage>
</organism>
<proteinExistence type="predicted"/>
<reference evidence="2" key="1">
    <citation type="submission" date="2016-08" db="EMBL/GenBank/DDBJ databases">
        <authorList>
            <person name="Yan J."/>
        </authorList>
    </citation>
    <scope>NUCLEOTIDE SEQUENCE</scope>
    <source>
        <strain evidence="2">CSS-01s</strain>
    </source>
</reference>
<gene>
    <name evidence="2" type="ORF">BFW01_g399</name>
</gene>
<evidence type="ECO:0000256" key="1">
    <source>
        <dbReference type="SAM" id="MobiDB-lite"/>
    </source>
</evidence>
<dbReference type="Proteomes" id="UP000627934">
    <property type="component" value="Unassembled WGS sequence"/>
</dbReference>
<feature type="region of interest" description="Disordered" evidence="1">
    <location>
        <begin position="17"/>
        <end position="83"/>
    </location>
</feature>